<evidence type="ECO:0000256" key="9">
    <source>
        <dbReference type="SAM" id="Phobius"/>
    </source>
</evidence>
<feature type="compositionally biased region" description="Low complexity" evidence="8">
    <location>
        <begin position="26"/>
        <end position="47"/>
    </location>
</feature>
<feature type="transmembrane region" description="Helical" evidence="9">
    <location>
        <begin position="289"/>
        <end position="306"/>
    </location>
</feature>
<feature type="transmembrane region" description="Helical" evidence="9">
    <location>
        <begin position="541"/>
        <end position="562"/>
    </location>
</feature>
<comment type="caution">
    <text evidence="11">The sequence shown here is derived from an EMBL/GenBank/DDBJ whole genome shotgun (WGS) entry which is preliminary data.</text>
</comment>
<dbReference type="GO" id="GO:0016286">
    <property type="term" value="F:small conductance calcium-activated potassium channel activity"/>
    <property type="evidence" value="ECO:0007669"/>
    <property type="project" value="InterPro"/>
</dbReference>
<dbReference type="Pfam" id="PF03530">
    <property type="entry name" value="SK_channel"/>
    <property type="match status" value="1"/>
</dbReference>
<dbReference type="EMBL" id="BTRK01000001">
    <property type="protein sequence ID" value="GMR31674.1"/>
    <property type="molecule type" value="Genomic_DNA"/>
</dbReference>
<keyword evidence="7" id="KW-0407">Ion channel</keyword>
<feature type="non-terminal residue" evidence="11">
    <location>
        <position position="1"/>
    </location>
</feature>
<dbReference type="SUPFAM" id="SSF81324">
    <property type="entry name" value="Voltage-gated potassium channels"/>
    <property type="match status" value="1"/>
</dbReference>
<feature type="compositionally biased region" description="Pro residues" evidence="8">
    <location>
        <begin position="1"/>
        <end position="10"/>
    </location>
</feature>
<dbReference type="InterPro" id="IPR015449">
    <property type="entry name" value="K_chnl_Ca-activ_SK"/>
</dbReference>
<reference evidence="12" key="1">
    <citation type="submission" date="2022-10" db="EMBL/GenBank/DDBJ databases">
        <title>Genome assembly of Pristionchus species.</title>
        <authorList>
            <person name="Yoshida K."/>
            <person name="Sommer R.J."/>
        </authorList>
    </citation>
    <scope>NUCLEOTIDE SEQUENCE [LARGE SCALE GENOMIC DNA]</scope>
    <source>
        <strain evidence="12">RS5460</strain>
    </source>
</reference>
<protein>
    <recommendedName>
        <fullName evidence="10">Calmodulin-binding domain-containing protein</fullName>
    </recommendedName>
</protein>
<evidence type="ECO:0000256" key="1">
    <source>
        <dbReference type="ARBA" id="ARBA00004141"/>
    </source>
</evidence>
<dbReference type="GO" id="GO:0005516">
    <property type="term" value="F:calmodulin binding"/>
    <property type="evidence" value="ECO:0007669"/>
    <property type="project" value="InterPro"/>
</dbReference>
<evidence type="ECO:0000256" key="2">
    <source>
        <dbReference type="ARBA" id="ARBA00022448"/>
    </source>
</evidence>
<keyword evidence="5" id="KW-0406">Ion transport</keyword>
<dbReference type="Gene3D" id="1.10.287.70">
    <property type="match status" value="2"/>
</dbReference>
<feature type="region of interest" description="Disordered" evidence="8">
    <location>
        <begin position="1"/>
        <end position="58"/>
    </location>
</feature>
<feature type="region of interest" description="Disordered" evidence="8">
    <location>
        <begin position="699"/>
        <end position="754"/>
    </location>
</feature>
<feature type="domain" description="Calmodulin-binding" evidence="10">
    <location>
        <begin position="580"/>
        <end position="651"/>
    </location>
</feature>
<keyword evidence="12" id="KW-1185">Reference proteome</keyword>
<dbReference type="Proteomes" id="UP001328107">
    <property type="component" value="Unassembled WGS sequence"/>
</dbReference>
<feature type="compositionally biased region" description="Polar residues" evidence="8">
    <location>
        <begin position="708"/>
        <end position="721"/>
    </location>
</feature>
<organism evidence="11 12">
    <name type="scientific">Pristionchus mayeri</name>
    <dbReference type="NCBI Taxonomy" id="1317129"/>
    <lineage>
        <taxon>Eukaryota</taxon>
        <taxon>Metazoa</taxon>
        <taxon>Ecdysozoa</taxon>
        <taxon>Nematoda</taxon>
        <taxon>Chromadorea</taxon>
        <taxon>Rhabditida</taxon>
        <taxon>Rhabditina</taxon>
        <taxon>Diplogasteromorpha</taxon>
        <taxon>Diplogasteroidea</taxon>
        <taxon>Neodiplogasteridae</taxon>
        <taxon>Pristionchus</taxon>
    </lineage>
</organism>
<evidence type="ECO:0000256" key="8">
    <source>
        <dbReference type="SAM" id="MobiDB-lite"/>
    </source>
</evidence>
<evidence type="ECO:0000313" key="11">
    <source>
        <dbReference type="EMBL" id="GMR31674.1"/>
    </source>
</evidence>
<dbReference type="Pfam" id="PF07885">
    <property type="entry name" value="Ion_trans_2"/>
    <property type="match status" value="1"/>
</dbReference>
<proteinExistence type="predicted"/>
<evidence type="ECO:0000256" key="3">
    <source>
        <dbReference type="ARBA" id="ARBA00022692"/>
    </source>
</evidence>
<keyword evidence="6 9" id="KW-0472">Membrane</keyword>
<feature type="transmembrane region" description="Helical" evidence="9">
    <location>
        <begin position="510"/>
        <end position="529"/>
    </location>
</feature>
<feature type="transmembrane region" description="Helical" evidence="9">
    <location>
        <begin position="372"/>
        <end position="397"/>
    </location>
</feature>
<dbReference type="SMART" id="SM01053">
    <property type="entry name" value="CaMBD"/>
    <property type="match status" value="1"/>
</dbReference>
<accession>A0AAN4Z1Q4</accession>
<dbReference type="PANTHER" id="PTHR10153">
    <property type="entry name" value="SMALL CONDUCTANCE CALCIUM-ACTIVATED POTASSIUM CHANNEL"/>
    <property type="match status" value="1"/>
</dbReference>
<feature type="compositionally biased region" description="Polar residues" evidence="8">
    <location>
        <begin position="12"/>
        <end position="25"/>
    </location>
</feature>
<evidence type="ECO:0000256" key="7">
    <source>
        <dbReference type="ARBA" id="ARBA00023303"/>
    </source>
</evidence>
<sequence>VLQMDNPPPHKNSMNSSSPLIQLQAPSTTTIRSRPPSSVSSSPSVSTGVLHPSGSPAGGFIDAATLRRNFFDKRMSFRLRGSLGPTIASAPSVEQEDYRTPKPSFDIIKNGKSFDFGGHQQLGPKASDSNGLIQVSADFLRLNGSRQQFRNLLSNSSRKKLGQMPPAYTRIDCSRESLDSNHAGNRLNSGGGHHGPVITVEDTGSQLRINRVKTSITSSLIDSQHASFDKGGGGQVAICFSESNGSAGHHASAHNFKRNNSRYGVPVDSNQVKLVYRVRSERLNNRVNIIDRALVLALIGIFFMVVESELTGQRMWDIDKSHAVSLVLRTFVALTTVALLTQIFAFHQNEVMLDLVDCGADDWRVVMTRPRWVRIVLEFIFCAVCPVPGTGHLRWSYIETNRNMHDSRNHHAFETKEVPLDVLLSIVMLCRVYLVARFMVLHSKQFQDASTRTLAALNRIQVNFSFVVKTVLDEQPLVFLTIFTVVFWLASSWCFVLCERYGRAEKDEPSILYSNALWFIAITFMLNGYGDIVPATHAGRILAIFVGVVGAIISSILIAVISRNIQLSNGQRNVNNFMNDSRLTREHKHAAARVLQHTWHIHKCLQSGEPSSDAVLRVHQRRFLNAIHRFRAIKNEIRIFGENNSVNTQQVTRLVAEMHSSMQRLVSAQDEMRTQIEVLQRAVRNHFIHHQNCSVSAANNAINNNNNGTMQQPLGQRNSRPGSGGSPQRTPPTAMRSDSYHSRRKRAFTIDHAQ</sequence>
<keyword evidence="3 9" id="KW-0812">Transmembrane</keyword>
<name>A0AAN4Z1Q4_9BILA</name>
<evidence type="ECO:0000256" key="5">
    <source>
        <dbReference type="ARBA" id="ARBA00023065"/>
    </source>
</evidence>
<dbReference type="SUPFAM" id="SSF81327">
    <property type="entry name" value="Small-conductance potassium channel"/>
    <property type="match status" value="1"/>
</dbReference>
<evidence type="ECO:0000256" key="6">
    <source>
        <dbReference type="ARBA" id="ARBA00023136"/>
    </source>
</evidence>
<dbReference type="GO" id="GO:0016020">
    <property type="term" value="C:membrane"/>
    <property type="evidence" value="ECO:0007669"/>
    <property type="project" value="UniProtKB-SubCell"/>
</dbReference>
<dbReference type="InterPro" id="IPR036122">
    <property type="entry name" value="CaM-bd_dom_sf"/>
</dbReference>
<evidence type="ECO:0000256" key="4">
    <source>
        <dbReference type="ARBA" id="ARBA00022989"/>
    </source>
</evidence>
<gene>
    <name evidence="11" type="ORF">PMAYCL1PPCAC_01869</name>
</gene>
<dbReference type="InterPro" id="IPR013099">
    <property type="entry name" value="K_chnl_dom"/>
</dbReference>
<dbReference type="Pfam" id="PF02888">
    <property type="entry name" value="CaMBD"/>
    <property type="match status" value="1"/>
</dbReference>
<comment type="subcellular location">
    <subcellularLocation>
        <location evidence="1">Membrane</location>
        <topology evidence="1">Multi-pass membrane protein</topology>
    </subcellularLocation>
</comment>
<dbReference type="AlphaFoldDB" id="A0AAN4Z1Q4"/>
<feature type="transmembrane region" description="Helical" evidence="9">
    <location>
        <begin position="418"/>
        <end position="436"/>
    </location>
</feature>
<feature type="transmembrane region" description="Helical" evidence="9">
    <location>
        <begin position="477"/>
        <end position="498"/>
    </location>
</feature>
<keyword evidence="2" id="KW-0813">Transport</keyword>
<evidence type="ECO:0000313" key="12">
    <source>
        <dbReference type="Proteomes" id="UP001328107"/>
    </source>
</evidence>
<keyword evidence="4 9" id="KW-1133">Transmembrane helix</keyword>
<feature type="transmembrane region" description="Helical" evidence="9">
    <location>
        <begin position="326"/>
        <end position="346"/>
    </location>
</feature>
<dbReference type="InterPro" id="IPR004178">
    <property type="entry name" value="CaM-bd_dom"/>
</dbReference>
<evidence type="ECO:0000259" key="10">
    <source>
        <dbReference type="SMART" id="SM01053"/>
    </source>
</evidence>